<dbReference type="OrthoDB" id="10248252at2759"/>
<dbReference type="AlphaFoldDB" id="A0A1R3RIX2"/>
<feature type="region of interest" description="Disordered" evidence="1">
    <location>
        <begin position="46"/>
        <end position="233"/>
    </location>
</feature>
<organism evidence="3 4">
    <name type="scientific">Aspergillus carbonarius (strain ITEM 5010)</name>
    <dbReference type="NCBI Taxonomy" id="602072"/>
    <lineage>
        <taxon>Eukaryota</taxon>
        <taxon>Fungi</taxon>
        <taxon>Dikarya</taxon>
        <taxon>Ascomycota</taxon>
        <taxon>Pezizomycotina</taxon>
        <taxon>Eurotiomycetes</taxon>
        <taxon>Eurotiomycetidae</taxon>
        <taxon>Eurotiales</taxon>
        <taxon>Aspergillaceae</taxon>
        <taxon>Aspergillus</taxon>
        <taxon>Aspergillus subgen. Circumdati</taxon>
    </lineage>
</organism>
<feature type="region of interest" description="Disordered" evidence="1">
    <location>
        <begin position="261"/>
        <end position="292"/>
    </location>
</feature>
<feature type="domain" description="WW" evidence="2">
    <location>
        <begin position="12"/>
        <end position="46"/>
    </location>
</feature>
<dbReference type="SUPFAM" id="SSF51045">
    <property type="entry name" value="WW domain"/>
    <property type="match status" value="1"/>
</dbReference>
<protein>
    <recommendedName>
        <fullName evidence="2">WW domain-containing protein</fullName>
    </recommendedName>
</protein>
<dbReference type="PROSITE" id="PS50020">
    <property type="entry name" value="WW_DOMAIN_2"/>
    <property type="match status" value="1"/>
</dbReference>
<dbReference type="Gene3D" id="2.20.70.10">
    <property type="match status" value="1"/>
</dbReference>
<dbReference type="SMART" id="SM00456">
    <property type="entry name" value="WW"/>
    <property type="match status" value="1"/>
</dbReference>
<feature type="compositionally biased region" description="Polar residues" evidence="1">
    <location>
        <begin position="143"/>
        <end position="160"/>
    </location>
</feature>
<dbReference type="Proteomes" id="UP000188318">
    <property type="component" value="Unassembled WGS sequence"/>
</dbReference>
<evidence type="ECO:0000259" key="2">
    <source>
        <dbReference type="PROSITE" id="PS50020"/>
    </source>
</evidence>
<feature type="compositionally biased region" description="Low complexity" evidence="1">
    <location>
        <begin position="173"/>
        <end position="188"/>
    </location>
</feature>
<dbReference type="CDD" id="cd00201">
    <property type="entry name" value="WW"/>
    <property type="match status" value="1"/>
</dbReference>
<sequence>MSFAPPPGPPTPSIPEGWKAQFDDRYKQWFYVNLRTGKSQWECPEGLAHADNDVQGSLSGPPPSYEASGSAGRPALAAAGDNKRLNSRNPYNLSESRDSTLESDARLAAQLQAEEDARARRRSPANSGTASNYYIGDPLMQSAEYQSSQGTSPGPNQQRNRGFFSKLMGRGSGSSSAGYGRPQQSYGYHQGGYSGGYPPQQAGYGYPSYPAQGNYYTPQQPQQQQRRNHGMGTAGAAALGVGGGLLGGLLLADVAEDFSHDFDSPPPDFGGGDFGDGDLGGGDFGGGDFGDF</sequence>
<dbReference type="EMBL" id="KV907502">
    <property type="protein sequence ID" value="OOF94437.1"/>
    <property type="molecule type" value="Genomic_DNA"/>
</dbReference>
<proteinExistence type="predicted"/>
<feature type="compositionally biased region" description="Low complexity" evidence="1">
    <location>
        <begin position="196"/>
        <end position="210"/>
    </location>
</feature>
<feature type="compositionally biased region" description="Basic and acidic residues" evidence="1">
    <location>
        <begin position="95"/>
        <end position="105"/>
    </location>
</feature>
<dbReference type="Pfam" id="PF00397">
    <property type="entry name" value="WW"/>
    <property type="match status" value="1"/>
</dbReference>
<feature type="compositionally biased region" description="Low complexity" evidence="1">
    <location>
        <begin position="218"/>
        <end position="233"/>
    </location>
</feature>
<evidence type="ECO:0000256" key="1">
    <source>
        <dbReference type="SAM" id="MobiDB-lite"/>
    </source>
</evidence>
<accession>A0A1R3RIX2</accession>
<gene>
    <name evidence="3" type="ORF">ASPCADRAFT_407179</name>
</gene>
<dbReference type="InterPro" id="IPR001202">
    <property type="entry name" value="WW_dom"/>
</dbReference>
<feature type="compositionally biased region" description="Gly residues" evidence="1">
    <location>
        <begin position="269"/>
        <end position="292"/>
    </location>
</feature>
<dbReference type="VEuPathDB" id="FungiDB:ASPCADRAFT_407179"/>
<reference evidence="4" key="1">
    <citation type="journal article" date="2017" name="Genome Biol.">
        <title>Comparative genomics reveals high biological diversity and specific adaptations in the industrially and medically important fungal genus Aspergillus.</title>
        <authorList>
            <person name="de Vries R.P."/>
            <person name="Riley R."/>
            <person name="Wiebenga A."/>
            <person name="Aguilar-Osorio G."/>
            <person name="Amillis S."/>
            <person name="Uchima C.A."/>
            <person name="Anderluh G."/>
            <person name="Asadollahi M."/>
            <person name="Askin M."/>
            <person name="Barry K."/>
            <person name="Battaglia E."/>
            <person name="Bayram O."/>
            <person name="Benocci T."/>
            <person name="Braus-Stromeyer S.A."/>
            <person name="Caldana C."/>
            <person name="Canovas D."/>
            <person name="Cerqueira G.C."/>
            <person name="Chen F."/>
            <person name="Chen W."/>
            <person name="Choi C."/>
            <person name="Clum A."/>
            <person name="Dos Santos R.A."/>
            <person name="Damasio A.R."/>
            <person name="Diallinas G."/>
            <person name="Emri T."/>
            <person name="Fekete E."/>
            <person name="Flipphi M."/>
            <person name="Freyberg S."/>
            <person name="Gallo A."/>
            <person name="Gournas C."/>
            <person name="Habgood R."/>
            <person name="Hainaut M."/>
            <person name="Harispe M.L."/>
            <person name="Henrissat B."/>
            <person name="Hilden K.S."/>
            <person name="Hope R."/>
            <person name="Hossain A."/>
            <person name="Karabika E."/>
            <person name="Karaffa L."/>
            <person name="Karanyi Z."/>
            <person name="Krasevec N."/>
            <person name="Kuo A."/>
            <person name="Kusch H."/>
            <person name="LaButti K."/>
            <person name="Lagendijk E.L."/>
            <person name="Lapidus A."/>
            <person name="Levasseur A."/>
            <person name="Lindquist E."/>
            <person name="Lipzen A."/>
            <person name="Logrieco A.F."/>
            <person name="MacCabe A."/>
            <person name="Maekelae M.R."/>
            <person name="Malavazi I."/>
            <person name="Melin P."/>
            <person name="Meyer V."/>
            <person name="Mielnichuk N."/>
            <person name="Miskei M."/>
            <person name="Molnar A.P."/>
            <person name="Mule G."/>
            <person name="Ngan C.Y."/>
            <person name="Orejas M."/>
            <person name="Orosz E."/>
            <person name="Ouedraogo J.P."/>
            <person name="Overkamp K.M."/>
            <person name="Park H.-S."/>
            <person name="Perrone G."/>
            <person name="Piumi F."/>
            <person name="Punt P.J."/>
            <person name="Ram A.F."/>
            <person name="Ramon A."/>
            <person name="Rauscher S."/>
            <person name="Record E."/>
            <person name="Riano-Pachon D.M."/>
            <person name="Robert V."/>
            <person name="Roehrig J."/>
            <person name="Ruller R."/>
            <person name="Salamov A."/>
            <person name="Salih N.S."/>
            <person name="Samson R.A."/>
            <person name="Sandor E."/>
            <person name="Sanguinetti M."/>
            <person name="Schuetze T."/>
            <person name="Sepcic K."/>
            <person name="Shelest E."/>
            <person name="Sherlock G."/>
            <person name="Sophianopoulou V."/>
            <person name="Squina F.M."/>
            <person name="Sun H."/>
            <person name="Susca A."/>
            <person name="Todd R.B."/>
            <person name="Tsang A."/>
            <person name="Unkles S.E."/>
            <person name="van de Wiele N."/>
            <person name="van Rossen-Uffink D."/>
            <person name="Oliveira J.V."/>
            <person name="Vesth T.C."/>
            <person name="Visser J."/>
            <person name="Yu J.-H."/>
            <person name="Zhou M."/>
            <person name="Andersen M.R."/>
            <person name="Archer D.B."/>
            <person name="Baker S.E."/>
            <person name="Benoit I."/>
            <person name="Brakhage A.A."/>
            <person name="Braus G.H."/>
            <person name="Fischer R."/>
            <person name="Frisvad J.C."/>
            <person name="Goldman G.H."/>
            <person name="Houbraken J."/>
            <person name="Oakley B."/>
            <person name="Pocsi I."/>
            <person name="Scazzocchio C."/>
            <person name="Seiboth B."/>
            <person name="vanKuyk P.A."/>
            <person name="Wortman J."/>
            <person name="Dyer P.S."/>
            <person name="Grigoriev I.V."/>
        </authorList>
    </citation>
    <scope>NUCLEOTIDE SEQUENCE [LARGE SCALE GENOMIC DNA]</scope>
    <source>
        <strain evidence="4">ITEM 5010</strain>
    </source>
</reference>
<name>A0A1R3RIX2_ASPC5</name>
<dbReference type="STRING" id="602072.A0A1R3RIX2"/>
<evidence type="ECO:0000313" key="3">
    <source>
        <dbReference type="EMBL" id="OOF94437.1"/>
    </source>
</evidence>
<dbReference type="PROSITE" id="PS01159">
    <property type="entry name" value="WW_DOMAIN_1"/>
    <property type="match status" value="1"/>
</dbReference>
<evidence type="ECO:0000313" key="4">
    <source>
        <dbReference type="Proteomes" id="UP000188318"/>
    </source>
</evidence>
<dbReference type="InterPro" id="IPR036020">
    <property type="entry name" value="WW_dom_sf"/>
</dbReference>
<dbReference type="OMA" id="RWNDQYK"/>
<keyword evidence="4" id="KW-1185">Reference proteome</keyword>